<feature type="compositionally biased region" description="Basic and acidic residues" evidence="1">
    <location>
        <begin position="336"/>
        <end position="353"/>
    </location>
</feature>
<dbReference type="PANTHER" id="PTHR34179">
    <property type="entry name" value="TUMOR PROTEIN P53-INDUCIBLE PROTEIN 13"/>
    <property type="match status" value="1"/>
</dbReference>
<accession>A0AAV7D1G9</accession>
<evidence type="ECO:0000256" key="1">
    <source>
        <dbReference type="SAM" id="MobiDB-lite"/>
    </source>
</evidence>
<keyword evidence="2" id="KW-0812">Transmembrane</keyword>
<protein>
    <recommendedName>
        <fullName evidence="5">Tumor protein p53-inducible protein 13</fullName>
    </recommendedName>
</protein>
<feature type="compositionally biased region" description="Low complexity" evidence="1">
    <location>
        <begin position="355"/>
        <end position="364"/>
    </location>
</feature>
<feature type="region of interest" description="Disordered" evidence="1">
    <location>
        <begin position="280"/>
        <end position="373"/>
    </location>
</feature>
<keyword evidence="4" id="KW-1185">Reference proteome</keyword>
<dbReference type="InterPro" id="IPR021454">
    <property type="entry name" value="DUF3105"/>
</dbReference>
<comment type="caution">
    <text evidence="3">The sequence shown here is derived from an EMBL/GenBank/DDBJ whole genome shotgun (WGS) entry which is preliminary data.</text>
</comment>
<dbReference type="AlphaFoldDB" id="A0AAV7D1G9"/>
<dbReference type="Proteomes" id="UP000824782">
    <property type="component" value="Unassembled WGS sequence"/>
</dbReference>
<organism evidence="3 4">
    <name type="scientific">Engystomops pustulosus</name>
    <name type="common">Tungara frog</name>
    <name type="synonym">Physalaemus pustulosus</name>
    <dbReference type="NCBI Taxonomy" id="76066"/>
    <lineage>
        <taxon>Eukaryota</taxon>
        <taxon>Metazoa</taxon>
        <taxon>Chordata</taxon>
        <taxon>Craniata</taxon>
        <taxon>Vertebrata</taxon>
        <taxon>Euteleostomi</taxon>
        <taxon>Amphibia</taxon>
        <taxon>Batrachia</taxon>
        <taxon>Anura</taxon>
        <taxon>Neobatrachia</taxon>
        <taxon>Hyloidea</taxon>
        <taxon>Leptodactylidae</taxon>
        <taxon>Leiuperinae</taxon>
        <taxon>Engystomops</taxon>
    </lineage>
</organism>
<gene>
    <name evidence="3" type="ORF">GDO81_006783</name>
</gene>
<dbReference type="Pfam" id="PF11303">
    <property type="entry name" value="DUF3105"/>
    <property type="match status" value="1"/>
</dbReference>
<keyword evidence="2" id="KW-1133">Transmembrane helix</keyword>
<feature type="compositionally biased region" description="Low complexity" evidence="1">
    <location>
        <begin position="183"/>
        <end position="195"/>
    </location>
</feature>
<reference evidence="3" key="1">
    <citation type="thesis" date="2020" institute="ProQuest LLC" country="789 East Eisenhower Parkway, Ann Arbor, MI, USA">
        <title>Comparative Genomics and Chromosome Evolution.</title>
        <authorList>
            <person name="Mudd A.B."/>
        </authorList>
    </citation>
    <scope>NUCLEOTIDE SEQUENCE</scope>
    <source>
        <strain evidence="3">237g6f4</strain>
        <tissue evidence="3">Blood</tissue>
    </source>
</reference>
<evidence type="ECO:0008006" key="5">
    <source>
        <dbReference type="Google" id="ProtNLM"/>
    </source>
</evidence>
<proteinExistence type="predicted"/>
<feature type="transmembrane region" description="Helical" evidence="2">
    <location>
        <begin position="387"/>
        <end position="406"/>
    </location>
</feature>
<feature type="region of interest" description="Disordered" evidence="1">
    <location>
        <begin position="177"/>
        <end position="199"/>
    </location>
</feature>
<name>A0AAV7D1G9_ENGPU</name>
<dbReference type="GO" id="GO:0005737">
    <property type="term" value="C:cytoplasm"/>
    <property type="evidence" value="ECO:0007669"/>
    <property type="project" value="TreeGrafter"/>
</dbReference>
<dbReference type="EMBL" id="WNYA01000002">
    <property type="protein sequence ID" value="KAG8590513.1"/>
    <property type="molecule type" value="Genomic_DNA"/>
</dbReference>
<keyword evidence="2" id="KW-0472">Membrane</keyword>
<dbReference type="EMBL" id="WNYA01000002">
    <property type="protein sequence ID" value="KAG8590512.1"/>
    <property type="molecule type" value="Genomic_DNA"/>
</dbReference>
<dbReference type="PANTHER" id="PTHR34179:SF1">
    <property type="entry name" value="TUMOR PROTEIN P53-INDUCIBLE PROTEIN 13"/>
    <property type="match status" value="1"/>
</dbReference>
<evidence type="ECO:0000256" key="2">
    <source>
        <dbReference type="SAM" id="Phobius"/>
    </source>
</evidence>
<evidence type="ECO:0000313" key="3">
    <source>
        <dbReference type="EMBL" id="KAG8590512.1"/>
    </source>
</evidence>
<evidence type="ECO:0000313" key="4">
    <source>
        <dbReference type="Proteomes" id="UP000824782"/>
    </source>
</evidence>
<sequence>MDTAIVYKAAIPNSGAHRSTWAKYGEYIYCPPQQWVHNLQRGGVAFLYHPCVHPKLKGALSLLARRYIAKHIITPLQTLSTERPLALVAWCSTLEMSHVNRTEVVAWLQDNVYTERPDRMGEGSYQHLLIRPSVMASGGRRKYKAPNKVYRLRKRGVKKRWRRFVLPVTSVAPKPDISNVSRSTTTTTSAGPPTGEYSTNRTIISSISVSAKIGFVPDPVTPGPTVYLPREAEGIKAEIHSRELEGNGQELPPNITVPTAGNVTLGLSGLNVNVSQEVVHHTDEKEKLPISAGDAHVDSSVAKPSRGPVSTVHLPPPTPPAISKSAAPQVLPSEKSLSDGKEQKQDCKCREDATAQPPAQAQRRLGAGQRKNTGMFVSTPRTEEAKWAAASLIFLFALLTFSVLYTQIYKKFRKSQSLYWNSESHSEEKESVASVIKRRLVQGHSIRKKWIGRKKNPVVLYESLSESSD</sequence>